<protein>
    <recommendedName>
        <fullName evidence="4">F-box domain-containing protein</fullName>
    </recommendedName>
</protein>
<feature type="coiled-coil region" evidence="1">
    <location>
        <begin position="37"/>
        <end position="64"/>
    </location>
</feature>
<evidence type="ECO:0000313" key="2">
    <source>
        <dbReference type="EMBL" id="KAJ7627203.1"/>
    </source>
</evidence>
<dbReference type="AlphaFoldDB" id="A0AAD7FLQ8"/>
<dbReference type="SUPFAM" id="SSF52047">
    <property type="entry name" value="RNI-like"/>
    <property type="match status" value="1"/>
</dbReference>
<evidence type="ECO:0000256" key="1">
    <source>
        <dbReference type="SAM" id="Coils"/>
    </source>
</evidence>
<accession>A0AAD7FLQ8</accession>
<keyword evidence="3" id="KW-1185">Reference proteome</keyword>
<organism evidence="2 3">
    <name type="scientific">Roridomyces roridus</name>
    <dbReference type="NCBI Taxonomy" id="1738132"/>
    <lineage>
        <taxon>Eukaryota</taxon>
        <taxon>Fungi</taxon>
        <taxon>Dikarya</taxon>
        <taxon>Basidiomycota</taxon>
        <taxon>Agaricomycotina</taxon>
        <taxon>Agaricomycetes</taxon>
        <taxon>Agaricomycetidae</taxon>
        <taxon>Agaricales</taxon>
        <taxon>Marasmiineae</taxon>
        <taxon>Mycenaceae</taxon>
        <taxon>Roridomyces</taxon>
    </lineage>
</organism>
<comment type="caution">
    <text evidence="2">The sequence shown here is derived from an EMBL/GenBank/DDBJ whole genome shotgun (WGS) entry which is preliminary data.</text>
</comment>
<keyword evidence="1" id="KW-0175">Coiled coil</keyword>
<name>A0AAD7FLQ8_9AGAR</name>
<reference evidence="2" key="1">
    <citation type="submission" date="2023-03" db="EMBL/GenBank/DDBJ databases">
        <title>Massive genome expansion in bonnet fungi (Mycena s.s.) driven by repeated elements and novel gene families across ecological guilds.</title>
        <authorList>
            <consortium name="Lawrence Berkeley National Laboratory"/>
            <person name="Harder C.B."/>
            <person name="Miyauchi S."/>
            <person name="Viragh M."/>
            <person name="Kuo A."/>
            <person name="Thoen E."/>
            <person name="Andreopoulos B."/>
            <person name="Lu D."/>
            <person name="Skrede I."/>
            <person name="Drula E."/>
            <person name="Henrissat B."/>
            <person name="Morin E."/>
            <person name="Kohler A."/>
            <person name="Barry K."/>
            <person name="LaButti K."/>
            <person name="Morin E."/>
            <person name="Salamov A."/>
            <person name="Lipzen A."/>
            <person name="Mereny Z."/>
            <person name="Hegedus B."/>
            <person name="Baldrian P."/>
            <person name="Stursova M."/>
            <person name="Weitz H."/>
            <person name="Taylor A."/>
            <person name="Grigoriev I.V."/>
            <person name="Nagy L.G."/>
            <person name="Martin F."/>
            <person name="Kauserud H."/>
        </authorList>
    </citation>
    <scope>NUCLEOTIDE SEQUENCE</scope>
    <source>
        <strain evidence="2">9284</strain>
    </source>
</reference>
<proteinExistence type="predicted"/>
<gene>
    <name evidence="2" type="ORF">FB45DRAFT_1029561</name>
</gene>
<dbReference type="InterPro" id="IPR032675">
    <property type="entry name" value="LRR_dom_sf"/>
</dbReference>
<sequence>MSTSSPLRLRMDSPFRALLHTNNVPSGRERHQIRYLLDESQVELDKLTQEITKLQSLLDITSKKRADLQDFMDPHEALLSPARRLPDDIVRVIFLASLPETRNSALVPQESPLLVSQICGAWRNIALSTPRLWAASYIVVPTQSKLAQLKEQVSLWLTRSGAVPLSISIRLSGTAFSHDGPCDITSLLELLVGESRRWCHIDVSLPPKTTNCLVGMLSPRDVPLLQSMVLRHNTARRRYIRTTVTSESPAPLSFLGTGSLRSLTISSSSVTVRSPVSWGTLRHLSIERGGLERPLGLTHAVALTILSQCQRLESCELSFVHVRKALDSTGSIPDSPSVPYFTLPHLTALTLIIQMQAIGDHTRFFHHASLPALRSLHCQGAHDNGPSLRQSFLPDDLSNIESLTLDIQALPRDLLLEALLEMHALRELRIVKEPFTPQIIQIGDIVVEPPPPLPEWLTYLHVPEPNLRAVCPRLQKFELNLFRTMPDADIVQLIRSRYRAPDVVSLEKFACYSNLGKPESGGDIASQLQEEVDGGLELVLEWRPRKARMQIVYSALEGVTV</sequence>
<dbReference type="EMBL" id="JARKIF010000011">
    <property type="protein sequence ID" value="KAJ7627203.1"/>
    <property type="molecule type" value="Genomic_DNA"/>
</dbReference>
<evidence type="ECO:0008006" key="4">
    <source>
        <dbReference type="Google" id="ProtNLM"/>
    </source>
</evidence>
<dbReference type="Gene3D" id="3.80.10.10">
    <property type="entry name" value="Ribonuclease Inhibitor"/>
    <property type="match status" value="1"/>
</dbReference>
<dbReference type="Proteomes" id="UP001221142">
    <property type="component" value="Unassembled WGS sequence"/>
</dbReference>
<evidence type="ECO:0000313" key="3">
    <source>
        <dbReference type="Proteomes" id="UP001221142"/>
    </source>
</evidence>